<keyword evidence="8" id="KW-1185">Reference proteome</keyword>
<evidence type="ECO:0000256" key="2">
    <source>
        <dbReference type="ARBA" id="ARBA00022857"/>
    </source>
</evidence>
<evidence type="ECO:0008006" key="9">
    <source>
        <dbReference type="Google" id="ProtNLM"/>
    </source>
</evidence>
<feature type="binding site" evidence="4">
    <location>
        <begin position="84"/>
        <end position="87"/>
    </location>
    <ligand>
        <name>NADP(+)</name>
        <dbReference type="ChEBI" id="CHEBI:58349"/>
    </ligand>
</feature>
<feature type="domain" description="Pyrroline-5-carboxylate reductase catalytic N-terminal" evidence="5">
    <location>
        <begin position="10"/>
        <end position="113"/>
    </location>
</feature>
<evidence type="ECO:0000313" key="7">
    <source>
        <dbReference type="EMBL" id="KAJ5235457.1"/>
    </source>
</evidence>
<evidence type="ECO:0000313" key="8">
    <source>
        <dbReference type="Proteomes" id="UP001147733"/>
    </source>
</evidence>
<dbReference type="GeneID" id="81382712"/>
<dbReference type="Pfam" id="PF03807">
    <property type="entry name" value="F420_oxidored"/>
    <property type="match status" value="1"/>
</dbReference>
<evidence type="ECO:0000256" key="1">
    <source>
        <dbReference type="ARBA" id="ARBA00005525"/>
    </source>
</evidence>
<dbReference type="PIRSF" id="PIRSF000193">
    <property type="entry name" value="Pyrrol-5-carb_rd"/>
    <property type="match status" value="1"/>
</dbReference>
<keyword evidence="2 4" id="KW-0521">NADP</keyword>
<sequence length="295" mass="31468">MAISGRPAHLAFLGCGHIGSALLGAILPAISQPRSPISKVTVALNDQNAQKRLQESFDGRMSPGSFLCGRNVEAVNNADAVLFAFPPEKTHEVLGDSKMREALRNKSIISILARTRRSDIAQIINGNSDGSSTNQADDLRIVRAMPTMGAQVHESATLITETGSAKEKEVIELGTWIFNQLGKVFPVTSDYFDAATGMSAFSNALLTLAAQKISQKAVSEGVPQDRAIAIASQCFRGMASLMLSGKSPEELKWSLSAPGSITGQTISNLENSQLSEIIEKTSSIAMARAKDYNSE</sequence>
<feature type="binding site" evidence="4">
    <location>
        <position position="71"/>
    </location>
    <ligand>
        <name>NADPH</name>
        <dbReference type="ChEBI" id="CHEBI:57783"/>
    </ligand>
</feature>
<dbReference type="InterPro" id="IPR029036">
    <property type="entry name" value="P5CR_dimer"/>
</dbReference>
<dbReference type="EMBL" id="JAPQKT010000003">
    <property type="protein sequence ID" value="KAJ5235457.1"/>
    <property type="molecule type" value="Genomic_DNA"/>
</dbReference>
<evidence type="ECO:0000256" key="4">
    <source>
        <dbReference type="PIRSR" id="PIRSR000193-1"/>
    </source>
</evidence>
<dbReference type="InterPro" id="IPR028939">
    <property type="entry name" value="P5C_Rdtase_cat_N"/>
</dbReference>
<keyword evidence="3" id="KW-0560">Oxidoreductase</keyword>
<accession>A0A9W9P515</accession>
<dbReference type="Pfam" id="PF14748">
    <property type="entry name" value="P5CR_dimer"/>
    <property type="match status" value="1"/>
</dbReference>
<dbReference type="AlphaFoldDB" id="A0A9W9P515"/>
<dbReference type="InterPro" id="IPR008927">
    <property type="entry name" value="6-PGluconate_DH-like_C_sf"/>
</dbReference>
<evidence type="ECO:0000259" key="6">
    <source>
        <dbReference type="Pfam" id="PF14748"/>
    </source>
</evidence>
<organism evidence="7 8">
    <name type="scientific">Penicillium citrinum</name>
    <dbReference type="NCBI Taxonomy" id="5077"/>
    <lineage>
        <taxon>Eukaryota</taxon>
        <taxon>Fungi</taxon>
        <taxon>Dikarya</taxon>
        <taxon>Ascomycota</taxon>
        <taxon>Pezizomycotina</taxon>
        <taxon>Eurotiomycetes</taxon>
        <taxon>Eurotiomycetidae</taxon>
        <taxon>Eurotiales</taxon>
        <taxon>Aspergillaceae</taxon>
        <taxon>Penicillium</taxon>
    </lineage>
</organism>
<feature type="binding site" evidence="4">
    <location>
        <position position="41"/>
    </location>
    <ligand>
        <name>NADP(+)</name>
        <dbReference type="ChEBI" id="CHEBI:58349"/>
    </ligand>
</feature>
<dbReference type="GO" id="GO:0004735">
    <property type="term" value="F:pyrroline-5-carboxylate reductase activity"/>
    <property type="evidence" value="ECO:0007669"/>
    <property type="project" value="InterPro"/>
</dbReference>
<protein>
    <recommendedName>
        <fullName evidence="9">Pyrroline-5-carboxylate reductase</fullName>
    </recommendedName>
</protein>
<dbReference type="RefSeq" id="XP_056502957.1">
    <property type="nucleotide sequence ID" value="XM_056643545.1"/>
</dbReference>
<feature type="domain" description="Pyrroline-5-carboxylate reductase dimerisation" evidence="6">
    <location>
        <begin position="191"/>
        <end position="290"/>
    </location>
</feature>
<gene>
    <name evidence="7" type="ORF">N7469_004625</name>
</gene>
<dbReference type="Proteomes" id="UP001147733">
    <property type="component" value="Unassembled WGS sequence"/>
</dbReference>
<reference evidence="7" key="1">
    <citation type="submission" date="2022-11" db="EMBL/GenBank/DDBJ databases">
        <authorList>
            <person name="Petersen C."/>
        </authorList>
    </citation>
    <scope>NUCLEOTIDE SEQUENCE</scope>
    <source>
        <strain evidence="7">IBT 23319</strain>
    </source>
</reference>
<reference evidence="7" key="2">
    <citation type="journal article" date="2023" name="IMA Fungus">
        <title>Comparative genomic study of the Penicillium genus elucidates a diverse pangenome and 15 lateral gene transfer events.</title>
        <authorList>
            <person name="Petersen C."/>
            <person name="Sorensen T."/>
            <person name="Nielsen M.R."/>
            <person name="Sondergaard T.E."/>
            <person name="Sorensen J.L."/>
            <person name="Fitzpatrick D.A."/>
            <person name="Frisvad J.C."/>
            <person name="Nielsen K.L."/>
        </authorList>
    </citation>
    <scope>NUCLEOTIDE SEQUENCE</scope>
    <source>
        <strain evidence="7">IBT 23319</strain>
    </source>
</reference>
<dbReference type="Gene3D" id="1.10.3730.10">
    <property type="entry name" value="ProC C-terminal domain-like"/>
    <property type="match status" value="1"/>
</dbReference>
<dbReference type="InterPro" id="IPR000304">
    <property type="entry name" value="Pyrroline-COOH_reductase"/>
</dbReference>
<dbReference type="OrthoDB" id="10263291at2759"/>
<name>A0A9W9P515_PENCI</name>
<dbReference type="InterPro" id="IPR036291">
    <property type="entry name" value="NAD(P)-bd_dom_sf"/>
</dbReference>
<dbReference type="SUPFAM" id="SSF48179">
    <property type="entry name" value="6-phosphogluconate dehydrogenase C-terminal domain-like"/>
    <property type="match status" value="1"/>
</dbReference>
<dbReference type="PANTHER" id="PTHR11645:SF0">
    <property type="entry name" value="PYRROLINE-5-CARBOXYLATE REDUCTASE 3"/>
    <property type="match status" value="1"/>
</dbReference>
<comment type="caution">
    <text evidence="7">The sequence shown here is derived from an EMBL/GenBank/DDBJ whole genome shotgun (WGS) entry which is preliminary data.</text>
</comment>
<evidence type="ECO:0000259" key="5">
    <source>
        <dbReference type="Pfam" id="PF03807"/>
    </source>
</evidence>
<dbReference type="PANTHER" id="PTHR11645">
    <property type="entry name" value="PYRROLINE-5-CARBOXYLATE REDUCTASE"/>
    <property type="match status" value="1"/>
</dbReference>
<comment type="similarity">
    <text evidence="1">Belongs to the pyrroline-5-carboxylate reductase family.</text>
</comment>
<dbReference type="SUPFAM" id="SSF51735">
    <property type="entry name" value="NAD(P)-binding Rossmann-fold domains"/>
    <property type="match status" value="1"/>
</dbReference>
<evidence type="ECO:0000256" key="3">
    <source>
        <dbReference type="ARBA" id="ARBA00023002"/>
    </source>
</evidence>
<dbReference type="GO" id="GO:0055129">
    <property type="term" value="P:L-proline biosynthetic process"/>
    <property type="evidence" value="ECO:0007669"/>
    <property type="project" value="TreeGrafter"/>
</dbReference>
<proteinExistence type="inferred from homology"/>
<dbReference type="Gene3D" id="3.40.50.720">
    <property type="entry name" value="NAD(P)-binding Rossmann-like Domain"/>
    <property type="match status" value="1"/>
</dbReference>